<evidence type="ECO:0000313" key="3">
    <source>
        <dbReference type="Proteomes" id="UP000740926"/>
    </source>
</evidence>
<dbReference type="GO" id="GO:0031593">
    <property type="term" value="F:polyubiquitin modification-dependent protein binding"/>
    <property type="evidence" value="ECO:0007669"/>
    <property type="project" value="TreeGrafter"/>
</dbReference>
<dbReference type="OMA" id="DFIHAYL"/>
<dbReference type="GO" id="GO:0070628">
    <property type="term" value="F:proteasome binding"/>
    <property type="evidence" value="ECO:0007669"/>
    <property type="project" value="TreeGrafter"/>
</dbReference>
<feature type="domain" description="Ubiquitin-like" evidence="1">
    <location>
        <begin position="67"/>
        <end position="145"/>
    </location>
</feature>
<reference evidence="2 3" key="1">
    <citation type="journal article" date="2020" name="Microb. Genom.">
        <title>Genetic diversity of clinical and environmental Mucorales isolates obtained from an investigation of mucormycosis cases among solid organ transplant recipients.</title>
        <authorList>
            <person name="Nguyen M.H."/>
            <person name="Kaul D."/>
            <person name="Muto C."/>
            <person name="Cheng S.J."/>
            <person name="Richter R.A."/>
            <person name="Bruno V.M."/>
            <person name="Liu G."/>
            <person name="Beyhan S."/>
            <person name="Sundermann A.J."/>
            <person name="Mounaud S."/>
            <person name="Pasculle A.W."/>
            <person name="Nierman W.C."/>
            <person name="Driscoll E."/>
            <person name="Cumbie R."/>
            <person name="Clancy C.J."/>
            <person name="Dupont C.L."/>
        </authorList>
    </citation>
    <scope>NUCLEOTIDE SEQUENCE [LARGE SCALE GENOMIC DNA]</scope>
    <source>
        <strain evidence="2 3">GL24</strain>
    </source>
</reference>
<protein>
    <recommendedName>
        <fullName evidence="1">Ubiquitin-like domain-containing protein</fullName>
    </recommendedName>
</protein>
<dbReference type="GO" id="GO:0005654">
    <property type="term" value="C:nucleoplasm"/>
    <property type="evidence" value="ECO:0007669"/>
    <property type="project" value="TreeGrafter"/>
</dbReference>
<comment type="caution">
    <text evidence="2">The sequence shown here is derived from an EMBL/GenBank/DDBJ whole genome shotgun (WGS) entry which is preliminary data.</text>
</comment>
<organism evidence="2 3">
    <name type="scientific">Rhizopus delemar</name>
    <dbReference type="NCBI Taxonomy" id="936053"/>
    <lineage>
        <taxon>Eukaryota</taxon>
        <taxon>Fungi</taxon>
        <taxon>Fungi incertae sedis</taxon>
        <taxon>Mucoromycota</taxon>
        <taxon>Mucoromycotina</taxon>
        <taxon>Mucoromycetes</taxon>
        <taxon>Mucorales</taxon>
        <taxon>Mucorineae</taxon>
        <taxon>Rhizopodaceae</taxon>
        <taxon>Rhizopus</taxon>
    </lineage>
</organism>
<dbReference type="PROSITE" id="PS50053">
    <property type="entry name" value="UBIQUITIN_2"/>
    <property type="match status" value="1"/>
</dbReference>
<dbReference type="Gene3D" id="3.10.20.90">
    <property type="entry name" value="Phosphatidylinositol 3-kinase Catalytic Subunit, Chain A, domain 1"/>
    <property type="match status" value="1"/>
</dbReference>
<dbReference type="GO" id="GO:0005829">
    <property type="term" value="C:cytosol"/>
    <property type="evidence" value="ECO:0007669"/>
    <property type="project" value="TreeGrafter"/>
</dbReference>
<dbReference type="InterPro" id="IPR000626">
    <property type="entry name" value="Ubiquitin-like_dom"/>
</dbReference>
<keyword evidence="3" id="KW-1185">Reference proteome</keyword>
<dbReference type="PANTHER" id="PTHR10621">
    <property type="entry name" value="UV EXCISION REPAIR PROTEIN RAD23"/>
    <property type="match status" value="1"/>
</dbReference>
<evidence type="ECO:0000259" key="1">
    <source>
        <dbReference type="PROSITE" id="PS50053"/>
    </source>
</evidence>
<accession>A0A9P6Z6D2</accession>
<dbReference type="GO" id="GO:0043161">
    <property type="term" value="P:proteasome-mediated ubiquitin-dependent protein catabolic process"/>
    <property type="evidence" value="ECO:0007669"/>
    <property type="project" value="TreeGrafter"/>
</dbReference>
<dbReference type="Pfam" id="PF00240">
    <property type="entry name" value="ubiquitin"/>
    <property type="match status" value="1"/>
</dbReference>
<dbReference type="PANTHER" id="PTHR10621:SF0">
    <property type="entry name" value="UV EXCISION REPAIR PROTEIN RAD23"/>
    <property type="match status" value="1"/>
</dbReference>
<dbReference type="SUPFAM" id="SSF54236">
    <property type="entry name" value="Ubiquitin-like"/>
    <property type="match status" value="1"/>
</dbReference>
<dbReference type="SMART" id="SM00213">
    <property type="entry name" value="UBQ"/>
    <property type="match status" value="1"/>
</dbReference>
<sequence length="197" mass="21984">MQTATTELDFIHHYLDALSTKSVRYGQDYLTHTSPSPLRIKRQPVIHQETTATNLTSTATTKASDRFQLTIKVLKPSFQFTIGGLQPTDTILHLKQRIYQQQSAYPVQRQRLLVKGKVLNDQKSLSELSVQEGAVVHLMLTAAPAAPKTGRWGISIESEEKLSRPEFWEAIEKTLVDQVGESDGKLLLSKVKGSLTA</sequence>
<dbReference type="InterPro" id="IPR029071">
    <property type="entry name" value="Ubiquitin-like_domsf"/>
</dbReference>
<proteinExistence type="predicted"/>
<dbReference type="Proteomes" id="UP000740926">
    <property type="component" value="Unassembled WGS sequence"/>
</dbReference>
<dbReference type="AlphaFoldDB" id="A0A9P6Z6D2"/>
<dbReference type="GO" id="GO:0043130">
    <property type="term" value="F:ubiquitin binding"/>
    <property type="evidence" value="ECO:0007669"/>
    <property type="project" value="TreeGrafter"/>
</dbReference>
<name>A0A9P6Z6D2_9FUNG</name>
<gene>
    <name evidence="2" type="ORF">G6F50_004374</name>
</gene>
<evidence type="ECO:0000313" key="2">
    <source>
        <dbReference type="EMBL" id="KAG1571708.1"/>
    </source>
</evidence>
<dbReference type="EMBL" id="JAANIU010000520">
    <property type="protein sequence ID" value="KAG1571708.1"/>
    <property type="molecule type" value="Genomic_DNA"/>
</dbReference>